<dbReference type="SUPFAM" id="SSF56672">
    <property type="entry name" value="DNA/RNA polymerases"/>
    <property type="match status" value="1"/>
</dbReference>
<dbReference type="PANTHER" id="PTHR37984">
    <property type="entry name" value="PROTEIN CBG26694"/>
    <property type="match status" value="1"/>
</dbReference>
<dbReference type="InterPro" id="IPR016197">
    <property type="entry name" value="Chromo-like_dom_sf"/>
</dbReference>
<dbReference type="InterPro" id="IPR043128">
    <property type="entry name" value="Rev_trsase/Diguanyl_cyclase"/>
</dbReference>
<evidence type="ECO:0008006" key="7">
    <source>
        <dbReference type="Google" id="ProtNLM"/>
    </source>
</evidence>
<organism evidence="5 6">
    <name type="scientific">Centaurea solstitialis</name>
    <name type="common">yellow star-thistle</name>
    <dbReference type="NCBI Taxonomy" id="347529"/>
    <lineage>
        <taxon>Eukaryota</taxon>
        <taxon>Viridiplantae</taxon>
        <taxon>Streptophyta</taxon>
        <taxon>Embryophyta</taxon>
        <taxon>Tracheophyta</taxon>
        <taxon>Spermatophyta</taxon>
        <taxon>Magnoliopsida</taxon>
        <taxon>eudicotyledons</taxon>
        <taxon>Gunneridae</taxon>
        <taxon>Pentapetalae</taxon>
        <taxon>asterids</taxon>
        <taxon>campanulids</taxon>
        <taxon>Asterales</taxon>
        <taxon>Asteraceae</taxon>
        <taxon>Carduoideae</taxon>
        <taxon>Cardueae</taxon>
        <taxon>Centaureinae</taxon>
        <taxon>Centaurea</taxon>
    </lineage>
</organism>
<evidence type="ECO:0000256" key="1">
    <source>
        <dbReference type="ARBA" id="ARBA00023268"/>
    </source>
</evidence>
<dbReference type="PANTHER" id="PTHR37984:SF5">
    <property type="entry name" value="PROTEIN NYNRIN-LIKE"/>
    <property type="match status" value="1"/>
</dbReference>
<evidence type="ECO:0000313" key="5">
    <source>
        <dbReference type="EMBL" id="KAJ9557656.1"/>
    </source>
</evidence>
<dbReference type="InterPro" id="IPR043502">
    <property type="entry name" value="DNA/RNA_pol_sf"/>
</dbReference>
<keyword evidence="2" id="KW-0175">Coiled coil</keyword>
<dbReference type="EMBL" id="JARYMX010000003">
    <property type="protein sequence ID" value="KAJ9557656.1"/>
    <property type="molecule type" value="Genomic_DNA"/>
</dbReference>
<evidence type="ECO:0000256" key="2">
    <source>
        <dbReference type="SAM" id="Coils"/>
    </source>
</evidence>
<accession>A0AA38TP34</accession>
<gene>
    <name evidence="5" type="ORF">OSB04_012270</name>
</gene>
<dbReference type="AlphaFoldDB" id="A0AA38TP34"/>
<dbReference type="FunFam" id="3.30.70.270:FF:000020">
    <property type="entry name" value="Transposon Tf2-6 polyprotein-like Protein"/>
    <property type="match status" value="1"/>
</dbReference>
<dbReference type="InterPro" id="IPR050951">
    <property type="entry name" value="Retrovirus_Pol_polyprotein"/>
</dbReference>
<reference evidence="5" key="1">
    <citation type="submission" date="2023-03" db="EMBL/GenBank/DDBJ databases">
        <title>Chromosome-scale reference genome and RAD-based genetic map of yellow starthistle (Centaurea solstitialis) reveal putative structural variation and QTLs associated with invader traits.</title>
        <authorList>
            <person name="Reatini B."/>
            <person name="Cang F.A."/>
            <person name="Jiang Q."/>
            <person name="Mckibben M.T.W."/>
            <person name="Barker M.S."/>
            <person name="Rieseberg L.H."/>
            <person name="Dlugosch K.M."/>
        </authorList>
    </citation>
    <scope>NUCLEOTIDE SEQUENCE</scope>
    <source>
        <strain evidence="5">CAN-66</strain>
        <tissue evidence="5">Leaf</tissue>
    </source>
</reference>
<dbReference type="InterPro" id="IPR041577">
    <property type="entry name" value="RT_RNaseH_2"/>
</dbReference>
<dbReference type="Proteomes" id="UP001172457">
    <property type="component" value="Chromosome 3"/>
</dbReference>
<evidence type="ECO:0000313" key="6">
    <source>
        <dbReference type="Proteomes" id="UP001172457"/>
    </source>
</evidence>
<feature type="domain" description="Reverse transcriptase/retrotransposon-derived protein RNase H-like" evidence="3">
    <location>
        <begin position="133"/>
        <end position="183"/>
    </location>
</feature>
<dbReference type="Gene3D" id="3.30.70.270">
    <property type="match status" value="2"/>
</dbReference>
<keyword evidence="6" id="KW-1185">Reference proteome</keyword>
<feature type="coiled-coil region" evidence="2">
    <location>
        <begin position="320"/>
        <end position="347"/>
    </location>
</feature>
<dbReference type="InterPro" id="IPR056924">
    <property type="entry name" value="SH3_Tf2-1"/>
</dbReference>
<dbReference type="Pfam" id="PF17919">
    <property type="entry name" value="RT_RNaseH_2"/>
    <property type="match status" value="1"/>
</dbReference>
<proteinExistence type="predicted"/>
<sequence>MRMCIDYRELNKFTVKNKYPLPRIDDLFDQLQGAKFFSKIAVRSGVFKPYLDKFVIIFIDDILIYSKTAEGHEGIKVDPAKIKSIQNWESPKSPMEVRSFLGLAGYYRRFIKHFSAIATPLTALTKKNIKFEWTTTCEYAFNNLKEKLTSAPILTLPNGTDGFVVYYDASKLGLGCVLMQDGKRRWIKQLSDYDCEILYHLGKGNVVADALSRKGVLNHQDQDQEMNESVLQSTDPDRRSEDLLKTLRSYSKNHQRTTDPGVDLGTRYDGLCNEAAVITEGLRCDLGDRDAKFISTFWQSFEWELGTQVGERQLAGPEIVQVTSDKIQQVRERLKTARDRQKSYDDKGRKDIEFQVGDQVMLKVSPWKGVIRFGRKGKLSPRYIGPYEIIEWVGAVAYKLDLPNELSEVHNTFHVTNLRKCLAEPGAAIHLQEISVDPKLNFVEEPVAIVDRKIRKIRNKEIDLVKVQWKFHKGQECTWETESEMREKYPHLFSE</sequence>
<evidence type="ECO:0000259" key="4">
    <source>
        <dbReference type="Pfam" id="PF24626"/>
    </source>
</evidence>
<feature type="domain" description="Tf2-1-like SH3-like" evidence="4">
    <location>
        <begin position="357"/>
        <end position="421"/>
    </location>
</feature>
<keyword evidence="1" id="KW-0511">Multifunctional enzyme</keyword>
<name>A0AA38TP34_9ASTR</name>
<comment type="caution">
    <text evidence="5">The sequence shown here is derived from an EMBL/GenBank/DDBJ whole genome shotgun (WGS) entry which is preliminary data.</text>
</comment>
<dbReference type="GO" id="GO:0003824">
    <property type="term" value="F:catalytic activity"/>
    <property type="evidence" value="ECO:0007669"/>
    <property type="project" value="UniProtKB-KW"/>
</dbReference>
<dbReference type="SUPFAM" id="SSF54160">
    <property type="entry name" value="Chromo domain-like"/>
    <property type="match status" value="1"/>
</dbReference>
<dbReference type="CDD" id="cd01647">
    <property type="entry name" value="RT_LTR"/>
    <property type="match status" value="1"/>
</dbReference>
<protein>
    <recommendedName>
        <fullName evidence="7">Reverse transcriptase/retrotransposon-derived protein RNase H-like domain-containing protein</fullName>
    </recommendedName>
</protein>
<evidence type="ECO:0000259" key="3">
    <source>
        <dbReference type="Pfam" id="PF17919"/>
    </source>
</evidence>
<dbReference type="Pfam" id="PF24626">
    <property type="entry name" value="SH3_Tf2-1"/>
    <property type="match status" value="1"/>
</dbReference>